<dbReference type="EMBL" id="BMKW01000013">
    <property type="protein sequence ID" value="GGJ34959.1"/>
    <property type="molecule type" value="Genomic_DNA"/>
</dbReference>
<keyword evidence="3" id="KW-1003">Cell membrane</keyword>
<evidence type="ECO:0000256" key="7">
    <source>
        <dbReference type="SAM" id="Phobius"/>
    </source>
</evidence>
<keyword evidence="2" id="KW-0813">Transport</keyword>
<evidence type="ECO:0000256" key="4">
    <source>
        <dbReference type="ARBA" id="ARBA00022692"/>
    </source>
</evidence>
<evidence type="ECO:0000256" key="5">
    <source>
        <dbReference type="ARBA" id="ARBA00022989"/>
    </source>
</evidence>
<dbReference type="PANTHER" id="PTHR43738:SF1">
    <property type="entry name" value="HEMIN TRANSPORT SYSTEM PERMEASE PROTEIN HRTB-RELATED"/>
    <property type="match status" value="1"/>
</dbReference>
<accession>A0A917L198</accession>
<feature type="transmembrane region" description="Helical" evidence="7">
    <location>
        <begin position="60"/>
        <end position="80"/>
    </location>
</feature>
<feature type="transmembrane region" description="Helical" evidence="7">
    <location>
        <begin position="394"/>
        <end position="413"/>
    </location>
</feature>
<dbReference type="Pfam" id="PF02687">
    <property type="entry name" value="FtsX"/>
    <property type="match status" value="1"/>
</dbReference>
<keyword evidence="5 7" id="KW-1133">Transmembrane helix</keyword>
<dbReference type="InterPro" id="IPR003838">
    <property type="entry name" value="ABC3_permease_C"/>
</dbReference>
<keyword evidence="10" id="KW-1185">Reference proteome</keyword>
<evidence type="ECO:0000313" key="10">
    <source>
        <dbReference type="Proteomes" id="UP000661507"/>
    </source>
</evidence>
<protein>
    <submittedName>
        <fullName evidence="9">ABC transporter</fullName>
    </submittedName>
</protein>
<evidence type="ECO:0000313" key="9">
    <source>
        <dbReference type="EMBL" id="GGJ34959.1"/>
    </source>
</evidence>
<evidence type="ECO:0000256" key="3">
    <source>
        <dbReference type="ARBA" id="ARBA00022475"/>
    </source>
</evidence>
<dbReference type="InterPro" id="IPR005891">
    <property type="entry name" value="DevC"/>
</dbReference>
<proteinExistence type="predicted"/>
<evidence type="ECO:0000256" key="6">
    <source>
        <dbReference type="ARBA" id="ARBA00023136"/>
    </source>
</evidence>
<dbReference type="NCBIfam" id="TIGR01185">
    <property type="entry name" value="devC"/>
    <property type="match status" value="1"/>
</dbReference>
<comment type="caution">
    <text evidence="9">The sequence shown here is derived from an EMBL/GenBank/DDBJ whole genome shotgun (WGS) entry which is preliminary data.</text>
</comment>
<dbReference type="Proteomes" id="UP000661507">
    <property type="component" value="Unassembled WGS sequence"/>
</dbReference>
<dbReference type="GO" id="GO:0005886">
    <property type="term" value="C:plasma membrane"/>
    <property type="evidence" value="ECO:0007669"/>
    <property type="project" value="UniProtKB-SubCell"/>
</dbReference>
<reference evidence="9" key="2">
    <citation type="submission" date="2020-09" db="EMBL/GenBank/DDBJ databases">
        <authorList>
            <person name="Sun Q."/>
            <person name="Zhou Y."/>
        </authorList>
    </citation>
    <scope>NUCLEOTIDE SEQUENCE</scope>
    <source>
        <strain evidence="9">CGMCC 1.3617</strain>
    </source>
</reference>
<feature type="domain" description="ABC3 transporter permease C-terminal" evidence="8">
    <location>
        <begin position="308"/>
        <end position="421"/>
    </location>
</feature>
<dbReference type="InterPro" id="IPR051125">
    <property type="entry name" value="ABC-4/HrtB_transporter"/>
</dbReference>
<reference evidence="9" key="1">
    <citation type="journal article" date="2014" name="Int. J. Syst. Evol. Microbiol.">
        <title>Complete genome sequence of Corynebacterium casei LMG S-19264T (=DSM 44701T), isolated from a smear-ripened cheese.</title>
        <authorList>
            <consortium name="US DOE Joint Genome Institute (JGI-PGF)"/>
            <person name="Walter F."/>
            <person name="Albersmeier A."/>
            <person name="Kalinowski J."/>
            <person name="Ruckert C."/>
        </authorList>
    </citation>
    <scope>NUCLEOTIDE SEQUENCE</scope>
    <source>
        <strain evidence="9">CGMCC 1.3617</strain>
    </source>
</reference>
<evidence type="ECO:0000256" key="1">
    <source>
        <dbReference type="ARBA" id="ARBA00004651"/>
    </source>
</evidence>
<dbReference type="PIRSF" id="PIRSF031773">
    <property type="entry name" value="DevC"/>
    <property type="match status" value="1"/>
</dbReference>
<evidence type="ECO:0000256" key="2">
    <source>
        <dbReference type="ARBA" id="ARBA00022448"/>
    </source>
</evidence>
<evidence type="ECO:0000259" key="8">
    <source>
        <dbReference type="Pfam" id="PF02687"/>
    </source>
</evidence>
<sequence length="425" mass="46266">MNALTKTSLLPWAPEKTGEAPPAPSRVVTPGKAPRPGLVEALFLPARLAWRQLRAERARLFSAIAGVMFAAVLVFMQLGFRSALFDSATRLLTAMESELFLMNPLTIASFRPEPLPRVRAHQALALPEVAQAVPVYLAQSSWRNPEDGSRRAIQMIGFDVGAGAMHFEGLGDIAPALRRVDAVGFDTRSRPEFGDVARLFAERGAFDVQVGNRMVQMVGLVSIGPSFGADGNLVMNEVNFRRMVRDRQASNTDLVAIRLRPGADIAAAQQRLRQILPGDVLVLTHAELVAHERHYWETATPIGFIFAFGSVMGLIVGMVIVYQILFSDIANHLREYATLKAIGYSNFYLARVVMAAALILALIGFVPGAALSTWLYGIVADATFLPLAMTVERAAMVFALIFGMCALAGLLAMRKLRDASPADMF</sequence>
<gene>
    <name evidence="9" type="ORF">GCM10011320_48420</name>
</gene>
<name>A0A917L198_9PROT</name>
<dbReference type="RefSeq" id="WP_188971633.1">
    <property type="nucleotide sequence ID" value="NZ_BMKW01000013.1"/>
</dbReference>
<keyword evidence="6 7" id="KW-0472">Membrane</keyword>
<comment type="subcellular location">
    <subcellularLocation>
        <location evidence="1">Cell membrane</location>
        <topology evidence="1">Multi-pass membrane protein</topology>
    </subcellularLocation>
</comment>
<feature type="transmembrane region" description="Helical" evidence="7">
    <location>
        <begin position="347"/>
        <end position="374"/>
    </location>
</feature>
<feature type="transmembrane region" description="Helical" evidence="7">
    <location>
        <begin position="302"/>
        <end position="326"/>
    </location>
</feature>
<keyword evidence="4 7" id="KW-0812">Transmembrane</keyword>
<organism evidence="9 10">
    <name type="scientific">Neoroseomonas lacus</name>
    <dbReference type="NCBI Taxonomy" id="287609"/>
    <lineage>
        <taxon>Bacteria</taxon>
        <taxon>Pseudomonadati</taxon>
        <taxon>Pseudomonadota</taxon>
        <taxon>Alphaproteobacteria</taxon>
        <taxon>Acetobacterales</taxon>
        <taxon>Acetobacteraceae</taxon>
        <taxon>Neoroseomonas</taxon>
    </lineage>
</organism>
<dbReference type="AlphaFoldDB" id="A0A917L198"/>
<dbReference type="PANTHER" id="PTHR43738">
    <property type="entry name" value="ABC TRANSPORTER, MEMBRANE PROTEIN"/>
    <property type="match status" value="1"/>
</dbReference>